<accession>A0A9W8GNX1</accession>
<dbReference type="AlphaFoldDB" id="A0A9W8GNX1"/>
<reference evidence="1" key="1">
    <citation type="submission" date="2022-07" db="EMBL/GenBank/DDBJ databases">
        <title>Phylogenomic reconstructions and comparative analyses of Kickxellomycotina fungi.</title>
        <authorList>
            <person name="Reynolds N.K."/>
            <person name="Stajich J.E."/>
            <person name="Barry K."/>
            <person name="Grigoriev I.V."/>
            <person name="Crous P."/>
            <person name="Smith M.E."/>
        </authorList>
    </citation>
    <scope>NUCLEOTIDE SEQUENCE</scope>
    <source>
        <strain evidence="1">CBS 109367</strain>
    </source>
</reference>
<organism evidence="1 2">
    <name type="scientific">Coemansia spiralis</name>
    <dbReference type="NCBI Taxonomy" id="417178"/>
    <lineage>
        <taxon>Eukaryota</taxon>
        <taxon>Fungi</taxon>
        <taxon>Fungi incertae sedis</taxon>
        <taxon>Zoopagomycota</taxon>
        <taxon>Kickxellomycotina</taxon>
        <taxon>Kickxellomycetes</taxon>
        <taxon>Kickxellales</taxon>
        <taxon>Kickxellaceae</taxon>
        <taxon>Coemansia</taxon>
    </lineage>
</organism>
<dbReference type="OrthoDB" id="5521268at2759"/>
<gene>
    <name evidence="1" type="ORF">IWW39_000638</name>
</gene>
<keyword evidence="2" id="KW-1185">Reference proteome</keyword>
<evidence type="ECO:0000313" key="1">
    <source>
        <dbReference type="EMBL" id="KAJ2690544.1"/>
    </source>
</evidence>
<dbReference type="EMBL" id="JANBTX010000010">
    <property type="protein sequence ID" value="KAJ2690544.1"/>
    <property type="molecule type" value="Genomic_DNA"/>
</dbReference>
<proteinExistence type="predicted"/>
<evidence type="ECO:0000313" key="2">
    <source>
        <dbReference type="Proteomes" id="UP001151516"/>
    </source>
</evidence>
<sequence>MSNVVNPKQLLTDSSKLRILCVMFRHFSLEYNNIATLANSAGEPFRQLMDNTVVHQPNLYGAGSALASTLESFVSNQNSRIFCALSDLYEWRRLGMRYNILQLTLRHIHSIFKRPPYEHRPYTQVYTYAQLVVMIYHVCNPEGWTLLVEAYAVLYERQFQREWVDKAKFAHVAGSPLAISPDTYKIIHECTLASYALQPLAPLPLVDLTNNIPVQCESNPAALGIKSGRVAKRRAHSAATKTKSAQMAIRAAIAKPRSVSFACPTGQVYVPPATIAIEHSTVSTDSVSDFWLGATNIYAPAVEAVNMPGLYQFGTNIVEPVPNLTRPGHVSEDASALVAMGQPLLQQQQYQYPLDYFAEYNREDFLSALGIGSLASAVYHVSLASSPVLLAQGSGSMLPVTGTFDAQIATSKASTASGYNTSAEPSFFHGDQR</sequence>
<protein>
    <submittedName>
        <fullName evidence="1">Uncharacterized protein</fullName>
    </submittedName>
</protein>
<name>A0A9W8GNX1_9FUNG</name>
<dbReference type="Proteomes" id="UP001151516">
    <property type="component" value="Unassembled WGS sequence"/>
</dbReference>
<comment type="caution">
    <text evidence="1">The sequence shown here is derived from an EMBL/GenBank/DDBJ whole genome shotgun (WGS) entry which is preliminary data.</text>
</comment>